<dbReference type="VEuPathDB" id="FungiDB:FUN_001180"/>
<dbReference type="EMBL" id="LLXH01000419">
    <property type="protein sequence ID" value="PKC67026.1"/>
    <property type="molecule type" value="Genomic_DNA"/>
</dbReference>
<accession>A0A2I1FAM7</accession>
<dbReference type="Proteomes" id="UP000232688">
    <property type="component" value="Unassembled WGS sequence"/>
</dbReference>
<name>A0A2I1FAM7_9GLOM</name>
<comment type="caution">
    <text evidence="1">The sequence shown here is derived from an EMBL/GenBank/DDBJ whole genome shotgun (WGS) entry which is preliminary data.</text>
</comment>
<dbReference type="VEuPathDB" id="FungiDB:RhiirFUN_021667"/>
<reference evidence="1 2" key="1">
    <citation type="submission" date="2017-10" db="EMBL/GenBank/DDBJ databases">
        <title>Extensive intraspecific genome diversity in a model arbuscular mycorrhizal fungus.</title>
        <authorList>
            <person name="Chen E.C.H."/>
            <person name="Morin E."/>
            <person name="Baudet D."/>
            <person name="Noel J."/>
            <person name="Ndikumana S."/>
            <person name="Charron P."/>
            <person name="St-Onge C."/>
            <person name="Giorgi J."/>
            <person name="Grigoriev I.V."/>
            <person name="Roux C."/>
            <person name="Martin F.M."/>
            <person name="Corradi N."/>
        </authorList>
    </citation>
    <scope>NUCLEOTIDE SEQUENCE [LARGE SCALE GENOMIC DNA]</scope>
    <source>
        <strain evidence="1 2">A1</strain>
    </source>
</reference>
<organism evidence="1 2">
    <name type="scientific">Rhizophagus irregularis</name>
    <dbReference type="NCBI Taxonomy" id="588596"/>
    <lineage>
        <taxon>Eukaryota</taxon>
        <taxon>Fungi</taxon>
        <taxon>Fungi incertae sedis</taxon>
        <taxon>Mucoromycota</taxon>
        <taxon>Glomeromycotina</taxon>
        <taxon>Glomeromycetes</taxon>
        <taxon>Glomerales</taxon>
        <taxon>Glomeraceae</taxon>
        <taxon>Rhizophagus</taxon>
    </lineage>
</organism>
<dbReference type="AlphaFoldDB" id="A0A2I1FAM7"/>
<sequence>MSNGNPTSPVNTDKWENVPEHYIPLIPVSAIYKGGVLNQLSRMKIWKKKLQPLAVGSDGWLAHMKEIYDHHKTMMEYEQERIIAGIQWDTSPDQGEYQRDLCNVTMEFTNAHYNHGMKLTEISSEVIPDLPTVSGPLKESERKKLEKRQSQLLKEFEQRKRDNAEILENLHSWVIIYEDALADYFRKDISLAFQPCAIMDDRPLKRRANDNGNLDTHYGCHKDKKRWGSIWFDGFKEVRVRPRVDDS</sequence>
<dbReference type="OrthoDB" id="10398562at2759"/>
<dbReference type="VEuPathDB" id="FungiDB:RhiirA1_394022"/>
<protein>
    <submittedName>
        <fullName evidence="1">Uncharacterized protein</fullName>
    </submittedName>
</protein>
<reference evidence="1 2" key="2">
    <citation type="submission" date="2017-10" db="EMBL/GenBank/DDBJ databases">
        <title>Genome analyses suggest a sexual origin of heterokaryosis in a supposedly ancient asexual fungus.</title>
        <authorList>
            <person name="Corradi N."/>
            <person name="Sedzielewska K."/>
            <person name="Noel J."/>
            <person name="Charron P."/>
            <person name="Farinelli L."/>
            <person name="Marton T."/>
            <person name="Kruger M."/>
            <person name="Pelin A."/>
            <person name="Brachmann A."/>
            <person name="Corradi N."/>
        </authorList>
    </citation>
    <scope>NUCLEOTIDE SEQUENCE [LARGE SCALE GENOMIC DNA]</scope>
    <source>
        <strain evidence="1 2">A1</strain>
    </source>
</reference>
<evidence type="ECO:0000313" key="1">
    <source>
        <dbReference type="EMBL" id="PKC67026.1"/>
    </source>
</evidence>
<gene>
    <name evidence="1" type="ORF">RhiirA1_394022</name>
</gene>
<proteinExistence type="predicted"/>
<evidence type="ECO:0000313" key="2">
    <source>
        <dbReference type="Proteomes" id="UP000232688"/>
    </source>
</evidence>